<dbReference type="AlphaFoldDB" id="A0A0E9S9K0"/>
<protein>
    <submittedName>
        <fullName evidence="1">Uncharacterized protein</fullName>
    </submittedName>
</protein>
<reference evidence="1" key="2">
    <citation type="journal article" date="2015" name="Fish Shellfish Immunol.">
        <title>Early steps in the European eel (Anguilla anguilla)-Vibrio vulnificus interaction in the gills: Role of the RtxA13 toxin.</title>
        <authorList>
            <person name="Callol A."/>
            <person name="Pajuelo D."/>
            <person name="Ebbesson L."/>
            <person name="Teles M."/>
            <person name="MacKenzie S."/>
            <person name="Amaro C."/>
        </authorList>
    </citation>
    <scope>NUCLEOTIDE SEQUENCE</scope>
</reference>
<accession>A0A0E9S9K0</accession>
<organism evidence="1">
    <name type="scientific">Anguilla anguilla</name>
    <name type="common">European freshwater eel</name>
    <name type="synonym">Muraena anguilla</name>
    <dbReference type="NCBI Taxonomy" id="7936"/>
    <lineage>
        <taxon>Eukaryota</taxon>
        <taxon>Metazoa</taxon>
        <taxon>Chordata</taxon>
        <taxon>Craniata</taxon>
        <taxon>Vertebrata</taxon>
        <taxon>Euteleostomi</taxon>
        <taxon>Actinopterygii</taxon>
        <taxon>Neopterygii</taxon>
        <taxon>Teleostei</taxon>
        <taxon>Anguilliformes</taxon>
        <taxon>Anguillidae</taxon>
        <taxon>Anguilla</taxon>
    </lineage>
</organism>
<evidence type="ECO:0000313" key="1">
    <source>
        <dbReference type="EMBL" id="JAH37887.1"/>
    </source>
</evidence>
<reference evidence="1" key="1">
    <citation type="submission" date="2014-11" db="EMBL/GenBank/DDBJ databases">
        <authorList>
            <person name="Amaro Gonzalez C."/>
        </authorList>
    </citation>
    <scope>NUCLEOTIDE SEQUENCE</scope>
</reference>
<proteinExistence type="predicted"/>
<sequence length="31" mass="3797">MRHFLFFKFTEFLFPFHVETRGNVHTVHSTS</sequence>
<name>A0A0E9S9K0_ANGAN</name>
<dbReference type="EMBL" id="GBXM01070690">
    <property type="protein sequence ID" value="JAH37887.1"/>
    <property type="molecule type" value="Transcribed_RNA"/>
</dbReference>